<reference evidence="1 2" key="1">
    <citation type="submission" date="2016-10" db="EMBL/GenBank/DDBJ databases">
        <authorList>
            <person name="de Groot N.N."/>
        </authorList>
    </citation>
    <scope>NUCLEOTIDE SEQUENCE [LARGE SCALE GENOMIC DNA]</scope>
    <source>
        <strain evidence="1 2">DSM 23042</strain>
    </source>
</reference>
<dbReference type="Proteomes" id="UP000198885">
    <property type="component" value="Unassembled WGS sequence"/>
</dbReference>
<dbReference type="AlphaFoldDB" id="A0A1H9SR15"/>
<dbReference type="EMBL" id="FOGU01000003">
    <property type="protein sequence ID" value="SER87462.1"/>
    <property type="molecule type" value="Genomic_DNA"/>
</dbReference>
<protein>
    <submittedName>
        <fullName evidence="1">Uncharacterized protein</fullName>
    </submittedName>
</protein>
<gene>
    <name evidence="1" type="ORF">SAMN04490244_103351</name>
</gene>
<dbReference type="STRING" id="641238.SAMN04490244_103351"/>
<organism evidence="1 2">
    <name type="scientific">Tranquillimonas rosea</name>
    <dbReference type="NCBI Taxonomy" id="641238"/>
    <lineage>
        <taxon>Bacteria</taxon>
        <taxon>Pseudomonadati</taxon>
        <taxon>Pseudomonadota</taxon>
        <taxon>Alphaproteobacteria</taxon>
        <taxon>Rhodobacterales</taxon>
        <taxon>Roseobacteraceae</taxon>
        <taxon>Tranquillimonas</taxon>
    </lineage>
</organism>
<dbReference type="RefSeq" id="WP_235859805.1">
    <property type="nucleotide sequence ID" value="NZ_FOGU01000003.1"/>
</dbReference>
<name>A0A1H9SR15_9RHOB</name>
<evidence type="ECO:0000313" key="2">
    <source>
        <dbReference type="Proteomes" id="UP000198885"/>
    </source>
</evidence>
<proteinExistence type="predicted"/>
<sequence length="168" mass="18881">MMREDKRTIQSIIYFRRPFRIPGFEELLPPGSYEVETEVRAPEGCPDIDVWKESVLLHLHPRMSHPGLARSLTVSIAELEEARALDDKPGQSHLEAFLDEMLTDPIIQLIMEADSVSEPQLRSFYRHLCNDKHRDGTEAAARAIVSARLAESFAIDAAENEGMPAGQA</sequence>
<evidence type="ECO:0000313" key="1">
    <source>
        <dbReference type="EMBL" id="SER87462.1"/>
    </source>
</evidence>
<accession>A0A1H9SR15</accession>
<keyword evidence="2" id="KW-1185">Reference proteome</keyword>